<gene>
    <name evidence="1" type="ORF">GCM10022214_47500</name>
</gene>
<sequence length="1276" mass="136381">MGFRIAEGFVQVTSRFNEGVIRRGADRVGRRAGQAFGDAFSRESQGGLSRARRAMDTAFRGAQQVGREAGRAFGIGFQRDAQRRLRDSAGHFARDFDSWGRLSGRLFGQAFHRASEAGMNQVRSRFGALFRRVSGDAGRGAGQEFGAGFSRDANGRLHDSLGRFASESAVSGRTSGRGFASGFLGAIGTQGSRMFTAVGGVFSRIGLRAPPLMVGGIIGGLAALPAVGAAAAIGLTAKFGIGIAAIGLHAAAQSERVKKVFSDLGDHVETTLKRISKPFEGTLISIAGYARGLFDSLVPHLEGAFATLAPAIDLFAGRFLGALKSFGPVIDVAAQAFAKLLDPLGQAMEPAIAGLTDALSDLFTTVRDSPELGGFLAGFVTRVFGMVTVLVRVVDKLAQAYVWMRRFGAEVAQTPIAQKAREIGSAMGGAFTGFIQTQAPKAVDKARQIGSAIAGAASRIRQEGGPKITAAFAGVAPGFDGIIGKVRNLGGAVADRASDIGGKITGLVDKVGEKFREFRDKHAADFEKAFDRVSEIGRKVGETLGSAIDVVTTVVNRLGSVLGFGLDILTAVWGRFGDDILNTLKIVFFTVTGVLSGALTTIKGIFDTFVGIFTGDWSRAWDGIKAIFSGLWQAVLAILQGGLGLVVQTVKTTISLIIWPFQWLYDKIVGSLIPTLVNGVVSWFNTLLNLGLAPIRWLRDRAVAMFTNARDWIITRVQSLRDGAVSRFTSLRDAAVSRVTNLRDWVTSRATSARDWVVSRIQSLRDGAVSRFTSLRDTATSRISNLRDWVTSRASSLRDRVVSAFNQLKDRTISAFSRAADGVKTVFNRLRSAASSPVRFVIDVVYNKGIRGVWNNIAGKLPGVPGLPYMPIPKGFAKGGITDVRRGKVLSGFSTRDDQLAMVRSGEGILVPEAVRSLGAGFIHTANRLKNRAGELLLPGFRDGGIVGLVGRFLGKAKNNFAGGFVKALEAALRPMVNMVTSRFGNRADFPGLPGKMLGHLVSKSIGWLRQFADQLEGGDGRKVVQIAEKYVGLQGNPNRFTRAWGMDFLAWCGMFVAEVFKEAGAKKALAGVSWPPLVSSYTSLPRVSPGAKKAGDLALYRGDAGHINIYTGKGAITIGGNESNAVRKQNGYINSASSIRRPRFAKGGIVDPDQYVDLVFQDERENDWFHTTPHTRALREVMSAPPWARGTHDIGGVLPDGAIAVNRSGTAEVVQTLDQLRAIVEAAKGQHTTIVLQEGAIVLDASKIKSIQDLLTMIEGLRVTARQYGAKAGMP</sequence>
<dbReference type="RefSeq" id="WP_344951454.1">
    <property type="nucleotide sequence ID" value="NZ_BAAAZG010000035.1"/>
</dbReference>
<name>A0ABP7W744_9ACTN</name>
<evidence type="ECO:0008006" key="3">
    <source>
        <dbReference type="Google" id="ProtNLM"/>
    </source>
</evidence>
<dbReference type="EMBL" id="BAAAZG010000035">
    <property type="protein sequence ID" value="GAA4082727.1"/>
    <property type="molecule type" value="Genomic_DNA"/>
</dbReference>
<dbReference type="Proteomes" id="UP001500683">
    <property type="component" value="Unassembled WGS sequence"/>
</dbReference>
<organism evidence="1 2">
    <name type="scientific">Actinomadura miaoliensis</name>
    <dbReference type="NCBI Taxonomy" id="430685"/>
    <lineage>
        <taxon>Bacteria</taxon>
        <taxon>Bacillati</taxon>
        <taxon>Actinomycetota</taxon>
        <taxon>Actinomycetes</taxon>
        <taxon>Streptosporangiales</taxon>
        <taxon>Thermomonosporaceae</taxon>
        <taxon>Actinomadura</taxon>
    </lineage>
</organism>
<evidence type="ECO:0000313" key="2">
    <source>
        <dbReference type="Proteomes" id="UP001500683"/>
    </source>
</evidence>
<dbReference type="Gene3D" id="1.20.120.20">
    <property type="entry name" value="Apolipoprotein"/>
    <property type="match status" value="1"/>
</dbReference>
<comment type="caution">
    <text evidence="1">The sequence shown here is derived from an EMBL/GenBank/DDBJ whole genome shotgun (WGS) entry which is preliminary data.</text>
</comment>
<accession>A0ABP7W744</accession>
<evidence type="ECO:0000313" key="1">
    <source>
        <dbReference type="EMBL" id="GAA4082727.1"/>
    </source>
</evidence>
<dbReference type="SUPFAM" id="SSF58113">
    <property type="entry name" value="Apolipoprotein A-I"/>
    <property type="match status" value="1"/>
</dbReference>
<protein>
    <recommendedName>
        <fullName evidence="3">NlpC/P60 domain-containing protein</fullName>
    </recommendedName>
</protein>
<keyword evidence="2" id="KW-1185">Reference proteome</keyword>
<reference evidence="2" key="1">
    <citation type="journal article" date="2019" name="Int. J. Syst. Evol. Microbiol.">
        <title>The Global Catalogue of Microorganisms (GCM) 10K type strain sequencing project: providing services to taxonomists for standard genome sequencing and annotation.</title>
        <authorList>
            <consortium name="The Broad Institute Genomics Platform"/>
            <consortium name="The Broad Institute Genome Sequencing Center for Infectious Disease"/>
            <person name="Wu L."/>
            <person name="Ma J."/>
        </authorList>
    </citation>
    <scope>NUCLEOTIDE SEQUENCE [LARGE SCALE GENOMIC DNA]</scope>
    <source>
        <strain evidence="2">JCM 16702</strain>
    </source>
</reference>
<proteinExistence type="predicted"/>